<evidence type="ECO:0000256" key="1">
    <source>
        <dbReference type="ARBA" id="ARBA00022801"/>
    </source>
</evidence>
<feature type="domain" description="Serine hydrolase" evidence="2">
    <location>
        <begin position="1"/>
        <end position="269"/>
    </location>
</feature>
<accession>A0A1V6PTA0</accession>
<dbReference type="Proteomes" id="UP000191672">
    <property type="component" value="Unassembled WGS sequence"/>
</dbReference>
<dbReference type="PANTHER" id="PTHR48070:SF4">
    <property type="entry name" value="ESTERASE ALNB"/>
    <property type="match status" value="1"/>
</dbReference>
<evidence type="ECO:0000259" key="2">
    <source>
        <dbReference type="Pfam" id="PF03959"/>
    </source>
</evidence>
<gene>
    <name evidence="3" type="ORF">PENANT_c037G01955</name>
</gene>
<sequence>MRILALHGLGSSSSLLKEQLAPFVRALGKEYQFKFLDGAIPCGRGPGVPAWASGPFYSYATGFTPAEMRQALRHLDDFIKEHGPFDGVFGFSLGAALAITYMLDQQQKQASAPFCFAVMFSPIFIVSPDDNYCEQLLRRWLSDDYAVFRSKFPNGEFMTELEDASERALAQYLQQVLSMQSMGIGMILPNTNVDFLGTKRPEEIPRLVHPDLFDSRIKIPTVHVSGLSDSPYIGKQSGVARDLCTPSIRRVHSHDGGHDVPFKISDVKAIVPSIKAMAEEGTQIRALYGL</sequence>
<proteinExistence type="predicted"/>
<reference evidence="4" key="1">
    <citation type="journal article" date="2017" name="Nat. Microbiol.">
        <title>Global analysis of biosynthetic gene clusters reveals vast potential of secondary metabolite production in Penicillium species.</title>
        <authorList>
            <person name="Nielsen J.C."/>
            <person name="Grijseels S."/>
            <person name="Prigent S."/>
            <person name="Ji B."/>
            <person name="Dainat J."/>
            <person name="Nielsen K.F."/>
            <person name="Frisvad J.C."/>
            <person name="Workman M."/>
            <person name="Nielsen J."/>
        </authorList>
    </citation>
    <scope>NUCLEOTIDE SEQUENCE [LARGE SCALE GENOMIC DNA]</scope>
    <source>
        <strain evidence="4">IBT 31811</strain>
    </source>
</reference>
<dbReference type="InterPro" id="IPR029058">
    <property type="entry name" value="AB_hydrolase_fold"/>
</dbReference>
<dbReference type="GO" id="GO:0005634">
    <property type="term" value="C:nucleus"/>
    <property type="evidence" value="ECO:0007669"/>
    <property type="project" value="TreeGrafter"/>
</dbReference>
<evidence type="ECO:0000313" key="4">
    <source>
        <dbReference type="Proteomes" id="UP000191672"/>
    </source>
</evidence>
<dbReference type="AlphaFoldDB" id="A0A1V6PTA0"/>
<dbReference type="GO" id="GO:0017000">
    <property type="term" value="P:antibiotic biosynthetic process"/>
    <property type="evidence" value="ECO:0007669"/>
    <property type="project" value="UniProtKB-ARBA"/>
</dbReference>
<dbReference type="GO" id="GO:0072330">
    <property type="term" value="P:monocarboxylic acid biosynthetic process"/>
    <property type="evidence" value="ECO:0007669"/>
    <property type="project" value="UniProtKB-ARBA"/>
</dbReference>
<dbReference type="SUPFAM" id="SSF53474">
    <property type="entry name" value="alpha/beta-Hydrolases"/>
    <property type="match status" value="1"/>
</dbReference>
<dbReference type="InterPro" id="IPR005645">
    <property type="entry name" value="FSH-like_dom"/>
</dbReference>
<dbReference type="EMBL" id="MDYN01000037">
    <property type="protein sequence ID" value="OQD80250.1"/>
    <property type="molecule type" value="Genomic_DNA"/>
</dbReference>
<protein>
    <recommendedName>
        <fullName evidence="2">Serine hydrolase domain-containing protein</fullName>
    </recommendedName>
</protein>
<dbReference type="Pfam" id="PF03959">
    <property type="entry name" value="FSH1"/>
    <property type="match status" value="1"/>
</dbReference>
<name>A0A1V6PTA0_9EURO</name>
<dbReference type="InterPro" id="IPR050593">
    <property type="entry name" value="LovG"/>
</dbReference>
<dbReference type="PANTHER" id="PTHR48070">
    <property type="entry name" value="ESTERASE OVCA2"/>
    <property type="match status" value="1"/>
</dbReference>
<dbReference type="GO" id="GO:0016787">
    <property type="term" value="F:hydrolase activity"/>
    <property type="evidence" value="ECO:0007669"/>
    <property type="project" value="UniProtKB-KW"/>
</dbReference>
<dbReference type="GO" id="GO:0005737">
    <property type="term" value="C:cytoplasm"/>
    <property type="evidence" value="ECO:0007669"/>
    <property type="project" value="TreeGrafter"/>
</dbReference>
<dbReference type="Gene3D" id="3.40.50.1820">
    <property type="entry name" value="alpha/beta hydrolase"/>
    <property type="match status" value="1"/>
</dbReference>
<keyword evidence="4" id="KW-1185">Reference proteome</keyword>
<evidence type="ECO:0000313" key="3">
    <source>
        <dbReference type="EMBL" id="OQD80250.1"/>
    </source>
</evidence>
<dbReference type="GO" id="GO:0019748">
    <property type="term" value="P:secondary metabolic process"/>
    <property type="evidence" value="ECO:0007669"/>
    <property type="project" value="TreeGrafter"/>
</dbReference>
<keyword evidence="1" id="KW-0378">Hydrolase</keyword>
<comment type="caution">
    <text evidence="3">The sequence shown here is derived from an EMBL/GenBank/DDBJ whole genome shotgun (WGS) entry which is preliminary data.</text>
</comment>
<organism evidence="3 4">
    <name type="scientific">Penicillium antarcticum</name>
    <dbReference type="NCBI Taxonomy" id="416450"/>
    <lineage>
        <taxon>Eukaryota</taxon>
        <taxon>Fungi</taxon>
        <taxon>Dikarya</taxon>
        <taxon>Ascomycota</taxon>
        <taxon>Pezizomycotina</taxon>
        <taxon>Eurotiomycetes</taxon>
        <taxon>Eurotiomycetidae</taxon>
        <taxon>Eurotiales</taxon>
        <taxon>Aspergillaceae</taxon>
        <taxon>Penicillium</taxon>
    </lineage>
</organism>